<dbReference type="PANTHER" id="PTHR47197">
    <property type="entry name" value="PROTEIN NIRF"/>
    <property type="match status" value="1"/>
</dbReference>
<dbReference type="PANTHER" id="PTHR47197:SF3">
    <property type="entry name" value="DIHYDRO-HEME D1 DEHYDROGENASE"/>
    <property type="match status" value="1"/>
</dbReference>
<evidence type="ECO:0008006" key="4">
    <source>
        <dbReference type="Google" id="ProtNLM"/>
    </source>
</evidence>
<accession>A0A7G1P2U6</accession>
<name>A0A7G1P2U6_9ACTN</name>
<dbReference type="EMBL" id="AP023440">
    <property type="protein sequence ID" value="BCL29718.1"/>
    <property type="molecule type" value="Genomic_DNA"/>
</dbReference>
<evidence type="ECO:0000256" key="1">
    <source>
        <dbReference type="ARBA" id="ARBA00001935"/>
    </source>
</evidence>
<evidence type="ECO:0000313" key="2">
    <source>
        <dbReference type="EMBL" id="BCL29718.1"/>
    </source>
</evidence>
<organism evidence="2 3">
    <name type="scientific">Streptomyces aurantiacus</name>
    <dbReference type="NCBI Taxonomy" id="47760"/>
    <lineage>
        <taxon>Bacteria</taxon>
        <taxon>Bacillati</taxon>
        <taxon>Actinomycetota</taxon>
        <taxon>Actinomycetes</taxon>
        <taxon>Kitasatosporales</taxon>
        <taxon>Streptomycetaceae</taxon>
        <taxon>Streptomyces</taxon>
        <taxon>Streptomyces aurantiacus group</taxon>
    </lineage>
</organism>
<comment type="cofactor">
    <cofactor evidence="1">
        <name>Cu cation</name>
        <dbReference type="ChEBI" id="CHEBI:23378"/>
    </cofactor>
</comment>
<sequence>MFSKELTRMTSSARTSRRTVVRAAIAVALASGSTLTVTGTASAGTSGSTVESAPLVTGLYQSAYSERNHVLWATSAVGRPPVTDSRLLKVDPRALTVEATYTPPVTDTATGAVEAVYGVAVDDEHNTVWTTNTRSNSVAVYSQRTGAHLATLPNVSHAREIVVDERHDTVWASGFGDGTLVAFDTRTFKEKQRVTVAGSGPTGLAVNERTGTLYAADLSNDRLIQVSRDSTTPRFIPTGDGPISVSLSRDGRTAYTADQTAGGISVVDLREGTVTRSVATGAGALSVATDTRSGNVLVANRTTATVSVVDPRKGTVKESLATGANPNHVEVADGTAYVVDKSGSGAAGEDQVNRISLAR</sequence>
<dbReference type="AlphaFoldDB" id="A0A7G1P2U6"/>
<keyword evidence="3" id="KW-1185">Reference proteome</keyword>
<protein>
    <recommendedName>
        <fullName evidence="4">YncE family protein</fullName>
    </recommendedName>
</protein>
<dbReference type="InterPro" id="IPR051200">
    <property type="entry name" value="Host-pathogen_enzymatic-act"/>
</dbReference>
<dbReference type="Gene3D" id="2.130.10.10">
    <property type="entry name" value="YVTN repeat-like/Quinoprotein amine dehydrogenase"/>
    <property type="match status" value="1"/>
</dbReference>
<dbReference type="InterPro" id="IPR011045">
    <property type="entry name" value="N2O_reductase_N"/>
</dbReference>
<dbReference type="InterPro" id="IPR015943">
    <property type="entry name" value="WD40/YVTN_repeat-like_dom_sf"/>
</dbReference>
<gene>
    <name evidence="2" type="ORF">GCM10017557_45770</name>
</gene>
<dbReference type="InterPro" id="IPR006311">
    <property type="entry name" value="TAT_signal"/>
</dbReference>
<evidence type="ECO:0000313" key="3">
    <source>
        <dbReference type="Proteomes" id="UP000516444"/>
    </source>
</evidence>
<dbReference type="SUPFAM" id="SSF50974">
    <property type="entry name" value="Nitrous oxide reductase, N-terminal domain"/>
    <property type="match status" value="1"/>
</dbReference>
<dbReference type="KEGG" id="sgm:GCM10017557_45770"/>
<dbReference type="Proteomes" id="UP000516444">
    <property type="component" value="Chromosome"/>
</dbReference>
<reference evidence="2 3" key="1">
    <citation type="journal article" date="2014" name="Int. J. Syst. Evol. Microbiol.">
        <title>Complete genome sequence of Corynebacterium casei LMG S-19264T (=DSM 44701T), isolated from a smear-ripened cheese.</title>
        <authorList>
            <consortium name="US DOE Joint Genome Institute (JGI-PGF)"/>
            <person name="Walter F."/>
            <person name="Albersmeier A."/>
            <person name="Kalinowski J."/>
            <person name="Ruckert C."/>
        </authorList>
    </citation>
    <scope>NUCLEOTIDE SEQUENCE [LARGE SCALE GENOMIC DNA]</scope>
    <source>
        <strain evidence="2 3">JCM 4677</strain>
    </source>
</reference>
<proteinExistence type="predicted"/>
<dbReference type="PROSITE" id="PS51318">
    <property type="entry name" value="TAT"/>
    <property type="match status" value="1"/>
</dbReference>